<evidence type="ECO:0000256" key="2">
    <source>
        <dbReference type="ARBA" id="ARBA00004370"/>
    </source>
</evidence>
<dbReference type="PANTHER" id="PTHR45453:SF1">
    <property type="entry name" value="PHOSPHATE REGULON SENSOR PROTEIN PHOR"/>
    <property type="match status" value="1"/>
</dbReference>
<comment type="subcellular location">
    <subcellularLocation>
        <location evidence="2">Membrane</location>
    </subcellularLocation>
</comment>
<evidence type="ECO:0000256" key="3">
    <source>
        <dbReference type="ARBA" id="ARBA00012438"/>
    </source>
</evidence>
<dbReference type="Proteomes" id="UP000286773">
    <property type="component" value="Unassembled WGS sequence"/>
</dbReference>
<keyword evidence="6 13" id="KW-0812">Transmembrane</keyword>
<evidence type="ECO:0000256" key="8">
    <source>
        <dbReference type="ARBA" id="ARBA00022777"/>
    </source>
</evidence>
<dbReference type="GO" id="GO:0000155">
    <property type="term" value="F:phosphorelay sensor kinase activity"/>
    <property type="evidence" value="ECO:0007669"/>
    <property type="project" value="InterPro"/>
</dbReference>
<dbReference type="InterPro" id="IPR003661">
    <property type="entry name" value="HisK_dim/P_dom"/>
</dbReference>
<sequence>MRDKLSKKVLYTLLKIFGAALLLIFIINETFIGRGLGRMIDDILVSYSYDPETGAAFESVVDWPRFKLFFVVVTIVLLLIISGVTMFVVRTFVERELKNIAKTIPEFMAGGDTNLLEDYPDLGFQLSEIRKNNLQTKELYRKESQRTKDMITYLAHDLKTPLASMTGYLNLLRDIQDLPLAKREKYLDIALAKGDRLEELINELFDVTRFALDSMTLYITKVPVKLFLNQMAEEFYPMLQSKNQRITLTVPDDLMMTADSDKIARVINNLLKNAVAYGRNDSDIRITAQQSADARQLVMAIENDGQTIPKEELDLIFEKFYRLDKSRGTENSGGGLGLAIAKEIVLAHKGQIRAESEGGVTTFSLSLPILNET</sequence>
<accession>A0A430AQ76</accession>
<evidence type="ECO:0000256" key="1">
    <source>
        <dbReference type="ARBA" id="ARBA00000085"/>
    </source>
</evidence>
<dbReference type="Pfam" id="PF02518">
    <property type="entry name" value="HATPase_c"/>
    <property type="match status" value="1"/>
</dbReference>
<dbReference type="InterPro" id="IPR005467">
    <property type="entry name" value="His_kinase_dom"/>
</dbReference>
<evidence type="ECO:0000256" key="13">
    <source>
        <dbReference type="SAM" id="Phobius"/>
    </source>
</evidence>
<evidence type="ECO:0000259" key="14">
    <source>
        <dbReference type="PROSITE" id="PS50109"/>
    </source>
</evidence>
<evidence type="ECO:0000256" key="10">
    <source>
        <dbReference type="ARBA" id="ARBA00022989"/>
    </source>
</evidence>
<proteinExistence type="predicted"/>
<dbReference type="Gene3D" id="3.30.565.10">
    <property type="entry name" value="Histidine kinase-like ATPase, C-terminal domain"/>
    <property type="match status" value="1"/>
</dbReference>
<dbReference type="InterPro" id="IPR004358">
    <property type="entry name" value="Sig_transdc_His_kin-like_C"/>
</dbReference>
<dbReference type="FunFam" id="3.30.565.10:FF:000013">
    <property type="entry name" value="Two-component sensor histidine kinase"/>
    <property type="match status" value="1"/>
</dbReference>
<dbReference type="GO" id="GO:0005886">
    <property type="term" value="C:plasma membrane"/>
    <property type="evidence" value="ECO:0007669"/>
    <property type="project" value="TreeGrafter"/>
</dbReference>
<dbReference type="SMART" id="SM00388">
    <property type="entry name" value="HisKA"/>
    <property type="match status" value="1"/>
</dbReference>
<evidence type="ECO:0000256" key="12">
    <source>
        <dbReference type="ARBA" id="ARBA00023136"/>
    </source>
</evidence>
<dbReference type="SMART" id="SM00387">
    <property type="entry name" value="HATPase_c"/>
    <property type="match status" value="1"/>
</dbReference>
<keyword evidence="16" id="KW-1185">Reference proteome</keyword>
<dbReference type="PRINTS" id="PR00344">
    <property type="entry name" value="BCTRLSENSOR"/>
</dbReference>
<keyword evidence="4" id="KW-0597">Phosphoprotein</keyword>
<dbReference type="PANTHER" id="PTHR45453">
    <property type="entry name" value="PHOSPHATE REGULON SENSOR PROTEIN PHOR"/>
    <property type="match status" value="1"/>
</dbReference>
<dbReference type="Gene3D" id="1.10.287.130">
    <property type="match status" value="1"/>
</dbReference>
<reference evidence="15 16" key="1">
    <citation type="submission" date="2017-05" db="EMBL/GenBank/DDBJ databases">
        <title>Vagococcus spp. assemblies.</title>
        <authorList>
            <person name="Gulvik C.A."/>
        </authorList>
    </citation>
    <scope>NUCLEOTIDE SEQUENCE [LARGE SCALE GENOMIC DNA]</scope>
    <source>
        <strain evidence="15 16">LMG 24798</strain>
    </source>
</reference>
<keyword evidence="5" id="KW-0808">Transferase</keyword>
<dbReference type="InterPro" id="IPR036097">
    <property type="entry name" value="HisK_dim/P_sf"/>
</dbReference>
<dbReference type="Pfam" id="PF00512">
    <property type="entry name" value="HisKA"/>
    <property type="match status" value="1"/>
</dbReference>
<evidence type="ECO:0000256" key="4">
    <source>
        <dbReference type="ARBA" id="ARBA00022553"/>
    </source>
</evidence>
<dbReference type="EC" id="2.7.13.3" evidence="3"/>
<dbReference type="RefSeq" id="WP_126814377.1">
    <property type="nucleotide sequence ID" value="NZ_NGKC01000013.1"/>
</dbReference>
<dbReference type="PROSITE" id="PS50109">
    <property type="entry name" value="HIS_KIN"/>
    <property type="match status" value="1"/>
</dbReference>
<feature type="transmembrane region" description="Helical" evidence="13">
    <location>
        <begin position="68"/>
        <end position="89"/>
    </location>
</feature>
<dbReference type="EMBL" id="NGKC01000013">
    <property type="protein sequence ID" value="RSU10281.1"/>
    <property type="molecule type" value="Genomic_DNA"/>
</dbReference>
<keyword evidence="11" id="KW-0902">Two-component regulatory system</keyword>
<dbReference type="InterPro" id="IPR050351">
    <property type="entry name" value="BphY/WalK/GraS-like"/>
</dbReference>
<organism evidence="15 16">
    <name type="scientific">Vagococcus acidifermentans</name>
    <dbReference type="NCBI Taxonomy" id="564710"/>
    <lineage>
        <taxon>Bacteria</taxon>
        <taxon>Bacillati</taxon>
        <taxon>Bacillota</taxon>
        <taxon>Bacilli</taxon>
        <taxon>Lactobacillales</taxon>
        <taxon>Enterococcaceae</taxon>
        <taxon>Vagococcus</taxon>
    </lineage>
</organism>
<evidence type="ECO:0000256" key="6">
    <source>
        <dbReference type="ARBA" id="ARBA00022692"/>
    </source>
</evidence>
<comment type="caution">
    <text evidence="15">The sequence shown here is derived from an EMBL/GenBank/DDBJ whole genome shotgun (WGS) entry which is preliminary data.</text>
</comment>
<keyword evidence="9" id="KW-0067">ATP-binding</keyword>
<dbReference type="GO" id="GO:0005524">
    <property type="term" value="F:ATP binding"/>
    <property type="evidence" value="ECO:0007669"/>
    <property type="project" value="UniProtKB-KW"/>
</dbReference>
<evidence type="ECO:0000256" key="5">
    <source>
        <dbReference type="ARBA" id="ARBA00022679"/>
    </source>
</evidence>
<evidence type="ECO:0000313" key="16">
    <source>
        <dbReference type="Proteomes" id="UP000286773"/>
    </source>
</evidence>
<keyword evidence="7" id="KW-0547">Nucleotide-binding</keyword>
<evidence type="ECO:0000256" key="9">
    <source>
        <dbReference type="ARBA" id="ARBA00022840"/>
    </source>
</evidence>
<dbReference type="InterPro" id="IPR036890">
    <property type="entry name" value="HATPase_C_sf"/>
</dbReference>
<keyword evidence="8" id="KW-0418">Kinase</keyword>
<evidence type="ECO:0000256" key="7">
    <source>
        <dbReference type="ARBA" id="ARBA00022741"/>
    </source>
</evidence>
<dbReference type="GO" id="GO:0016036">
    <property type="term" value="P:cellular response to phosphate starvation"/>
    <property type="evidence" value="ECO:0007669"/>
    <property type="project" value="TreeGrafter"/>
</dbReference>
<dbReference type="SUPFAM" id="SSF55874">
    <property type="entry name" value="ATPase domain of HSP90 chaperone/DNA topoisomerase II/histidine kinase"/>
    <property type="match status" value="1"/>
</dbReference>
<name>A0A430AQ76_9ENTE</name>
<protein>
    <recommendedName>
        <fullName evidence="3">histidine kinase</fullName>
        <ecNumber evidence="3">2.7.13.3</ecNumber>
    </recommendedName>
</protein>
<evidence type="ECO:0000313" key="15">
    <source>
        <dbReference type="EMBL" id="RSU10281.1"/>
    </source>
</evidence>
<feature type="domain" description="Histidine kinase" evidence="14">
    <location>
        <begin position="153"/>
        <end position="371"/>
    </location>
</feature>
<dbReference type="CDD" id="cd00082">
    <property type="entry name" value="HisKA"/>
    <property type="match status" value="1"/>
</dbReference>
<dbReference type="SUPFAM" id="SSF47384">
    <property type="entry name" value="Homodimeric domain of signal transducing histidine kinase"/>
    <property type="match status" value="1"/>
</dbReference>
<dbReference type="InterPro" id="IPR003594">
    <property type="entry name" value="HATPase_dom"/>
</dbReference>
<comment type="catalytic activity">
    <reaction evidence="1">
        <text>ATP + protein L-histidine = ADP + protein N-phospho-L-histidine.</text>
        <dbReference type="EC" id="2.7.13.3"/>
    </reaction>
</comment>
<keyword evidence="12 13" id="KW-0472">Membrane</keyword>
<dbReference type="CDD" id="cd00075">
    <property type="entry name" value="HATPase"/>
    <property type="match status" value="1"/>
</dbReference>
<dbReference type="AlphaFoldDB" id="A0A430AQ76"/>
<dbReference type="OrthoDB" id="335833at2"/>
<keyword evidence="10 13" id="KW-1133">Transmembrane helix</keyword>
<dbReference type="GO" id="GO:0004721">
    <property type="term" value="F:phosphoprotein phosphatase activity"/>
    <property type="evidence" value="ECO:0007669"/>
    <property type="project" value="TreeGrafter"/>
</dbReference>
<feature type="transmembrane region" description="Helical" evidence="13">
    <location>
        <begin position="9"/>
        <end position="27"/>
    </location>
</feature>
<gene>
    <name evidence="15" type="ORF">CBF27_11080</name>
</gene>
<evidence type="ECO:0000256" key="11">
    <source>
        <dbReference type="ARBA" id="ARBA00023012"/>
    </source>
</evidence>